<accession>A0ABU7JXX8</accession>
<evidence type="ECO:0000256" key="4">
    <source>
        <dbReference type="SAM" id="MobiDB-lite"/>
    </source>
</evidence>
<keyword evidence="2" id="KW-0067">ATP-binding</keyword>
<keyword evidence="6" id="KW-1185">Reference proteome</keyword>
<dbReference type="PANTHER" id="PTHR42749">
    <property type="entry name" value="CELL SHAPE-DETERMINING PROTEIN MREB"/>
    <property type="match status" value="1"/>
</dbReference>
<evidence type="ECO:0000256" key="3">
    <source>
        <dbReference type="ARBA" id="ARBA00023186"/>
    </source>
</evidence>
<keyword evidence="3" id="KW-0143">Chaperone</keyword>
<feature type="region of interest" description="Disordered" evidence="4">
    <location>
        <begin position="298"/>
        <end position="317"/>
    </location>
</feature>
<proteinExistence type="predicted"/>
<feature type="compositionally biased region" description="Low complexity" evidence="4">
    <location>
        <begin position="392"/>
        <end position="402"/>
    </location>
</feature>
<gene>
    <name evidence="5" type="ORF">Q8814_22640</name>
</gene>
<keyword evidence="1" id="KW-0547">Nucleotide-binding</keyword>
<reference evidence="5 6" key="1">
    <citation type="submission" date="2023-08" db="EMBL/GenBank/DDBJ databases">
        <authorList>
            <person name="Girao M."/>
            <person name="Carvalho M.F."/>
        </authorList>
    </citation>
    <scope>NUCLEOTIDE SEQUENCE [LARGE SCALE GENOMIC DNA]</scope>
    <source>
        <strain evidence="5 6">CC-R104</strain>
    </source>
</reference>
<comment type="caution">
    <text evidence="5">The sequence shown here is derived from an EMBL/GenBank/DDBJ whole genome shotgun (WGS) entry which is preliminary data.</text>
</comment>
<protein>
    <submittedName>
        <fullName evidence="5">Hsp70 family protein</fullName>
    </submittedName>
</protein>
<dbReference type="InterPro" id="IPR013126">
    <property type="entry name" value="Hsp_70_fam"/>
</dbReference>
<dbReference type="EMBL" id="JAUZMZ010000197">
    <property type="protein sequence ID" value="MEE2034873.1"/>
    <property type="molecule type" value="Genomic_DNA"/>
</dbReference>
<dbReference type="Gene3D" id="3.90.640.10">
    <property type="entry name" value="Actin, Chain A, domain 4"/>
    <property type="match status" value="1"/>
</dbReference>
<evidence type="ECO:0000313" key="5">
    <source>
        <dbReference type="EMBL" id="MEE2034873.1"/>
    </source>
</evidence>
<feature type="region of interest" description="Disordered" evidence="4">
    <location>
        <begin position="383"/>
        <end position="475"/>
    </location>
</feature>
<dbReference type="InterPro" id="IPR043129">
    <property type="entry name" value="ATPase_NBD"/>
</dbReference>
<evidence type="ECO:0000256" key="1">
    <source>
        <dbReference type="ARBA" id="ARBA00022741"/>
    </source>
</evidence>
<dbReference type="Pfam" id="PF00012">
    <property type="entry name" value="HSP70"/>
    <property type="match status" value="1"/>
</dbReference>
<feature type="compositionally biased region" description="Low complexity" evidence="4">
    <location>
        <begin position="409"/>
        <end position="426"/>
    </location>
</feature>
<organism evidence="5 6">
    <name type="scientific">Rhodococcus chondri</name>
    <dbReference type="NCBI Taxonomy" id="3065941"/>
    <lineage>
        <taxon>Bacteria</taxon>
        <taxon>Bacillati</taxon>
        <taxon>Actinomycetota</taxon>
        <taxon>Actinomycetes</taxon>
        <taxon>Mycobacteriales</taxon>
        <taxon>Nocardiaceae</taxon>
        <taxon>Rhodococcus</taxon>
    </lineage>
</organism>
<sequence>MSSVLGVTVGESAVRIVRPIDRTTPSAGFQFQIVETGKDDPARLAAGTLGVLFQTGVAGDSIDSVGIVYRDQAQADRIRAAMTVENVDRYTLVSEPEAALAYLQATGELGSKTAVFYDLGDAGLTVTVVDLGTREILAERTDSIGGRIFDNVIREHQLGTNVVWRPDDPATDDELSSQCREAKEKLSQTGTVAVPGAAGVVLMSRDTFDPLIAQCVESSAQFVHNVIARSGLNPEAVVLLGGGAHVPLVQEVLRSWLKLPLVVPHEPELVLAKGGAMLADRPASPKPSSAFTRIVPPRREAREAAPPAASVGEETERIPVITATVASSSRDPEPTSKAPWWAALSGRGPSVSGKQISGAGLAGTALAVVAVIGVALGAGNTVFGAPSDEAGPTQTITTPTTPKRSLPQPAVAPAPVTTTTTAPPTTESTQPRPVPSAPEPPPPPAMIPGLNVPVPTLPPLPTLELPRLPEFRFPG</sequence>
<name>A0ABU7JXX8_9NOCA</name>
<evidence type="ECO:0000313" key="6">
    <source>
        <dbReference type="Proteomes" id="UP001331936"/>
    </source>
</evidence>
<dbReference type="Gene3D" id="3.30.420.40">
    <property type="match status" value="2"/>
</dbReference>
<dbReference type="SUPFAM" id="SSF53067">
    <property type="entry name" value="Actin-like ATPase domain"/>
    <property type="match status" value="1"/>
</dbReference>
<feature type="compositionally biased region" description="Pro residues" evidence="4">
    <location>
        <begin position="432"/>
        <end position="446"/>
    </location>
</feature>
<dbReference type="Proteomes" id="UP001331936">
    <property type="component" value="Unassembled WGS sequence"/>
</dbReference>
<evidence type="ECO:0000256" key="2">
    <source>
        <dbReference type="ARBA" id="ARBA00022840"/>
    </source>
</evidence>
<dbReference type="PANTHER" id="PTHR42749:SF1">
    <property type="entry name" value="CELL SHAPE-DETERMINING PROTEIN MREB"/>
    <property type="match status" value="1"/>
</dbReference>